<dbReference type="InterPro" id="IPR050109">
    <property type="entry name" value="HTH-type_TetR-like_transc_reg"/>
</dbReference>
<evidence type="ECO:0000256" key="1">
    <source>
        <dbReference type="ARBA" id="ARBA00023015"/>
    </source>
</evidence>
<keyword evidence="3" id="KW-0804">Transcription</keyword>
<sequence>MTKTNISGWKRERKVLRRIPKQDRALDRVMSILSVAEKLIGEHGIDAVTMKEIGRQSGGPISSVYQYFPDKSAILAMLHDRHVNLTRRLVVEVVATIKSREDALKAPGKLFDAYYRAMRENAAAVQILTAIKASKSLAEQDIEETRYQVQDFYEATEQFVAKSRRADFKAALFLMFNMADATLRLALTSPPQESDTYIAHFKVIVQTQLTFFLDGEWPKWPAAITARA</sequence>
<dbReference type="Pfam" id="PF17928">
    <property type="entry name" value="TetR_C_22"/>
    <property type="match status" value="1"/>
</dbReference>
<accession>A0A6A8A913</accession>
<evidence type="ECO:0000256" key="4">
    <source>
        <dbReference type="PROSITE-ProRule" id="PRU00335"/>
    </source>
</evidence>
<evidence type="ECO:0000313" key="6">
    <source>
        <dbReference type="EMBL" id="MQY45756.1"/>
    </source>
</evidence>
<evidence type="ECO:0000256" key="2">
    <source>
        <dbReference type="ARBA" id="ARBA00023125"/>
    </source>
</evidence>
<dbReference type="PANTHER" id="PTHR30055">
    <property type="entry name" value="HTH-TYPE TRANSCRIPTIONAL REGULATOR RUTR"/>
    <property type="match status" value="1"/>
</dbReference>
<dbReference type="Gene3D" id="1.10.357.10">
    <property type="entry name" value="Tetracycline Repressor, domain 2"/>
    <property type="match status" value="1"/>
</dbReference>
<dbReference type="InterPro" id="IPR009057">
    <property type="entry name" value="Homeodomain-like_sf"/>
</dbReference>
<feature type="DNA-binding region" description="H-T-H motif" evidence="4">
    <location>
        <begin position="49"/>
        <end position="68"/>
    </location>
</feature>
<name>A0A6A8A913_9HYPH</name>
<dbReference type="InterPro" id="IPR001647">
    <property type="entry name" value="HTH_TetR"/>
</dbReference>
<evidence type="ECO:0000259" key="5">
    <source>
        <dbReference type="PROSITE" id="PS50977"/>
    </source>
</evidence>
<dbReference type="RefSeq" id="WP_153353280.1">
    <property type="nucleotide sequence ID" value="NZ_WIXI01000037.1"/>
</dbReference>
<proteinExistence type="predicted"/>
<comment type="caution">
    <text evidence="6">The sequence shown here is derived from an EMBL/GenBank/DDBJ whole genome shotgun (WGS) entry which is preliminary data.</text>
</comment>
<feature type="domain" description="HTH tetR-type" evidence="5">
    <location>
        <begin position="26"/>
        <end position="86"/>
    </location>
</feature>
<dbReference type="EMBL" id="WIXI01000037">
    <property type="protein sequence ID" value="MQY45756.1"/>
    <property type="molecule type" value="Genomic_DNA"/>
</dbReference>
<evidence type="ECO:0000256" key="3">
    <source>
        <dbReference type="ARBA" id="ARBA00023163"/>
    </source>
</evidence>
<dbReference type="PRINTS" id="PR00455">
    <property type="entry name" value="HTHTETR"/>
</dbReference>
<keyword evidence="2 4" id="KW-0238">DNA-binding</keyword>
<evidence type="ECO:0000313" key="7">
    <source>
        <dbReference type="Proteomes" id="UP000435138"/>
    </source>
</evidence>
<keyword evidence="1" id="KW-0805">Transcription regulation</keyword>
<dbReference type="PROSITE" id="PS50977">
    <property type="entry name" value="HTH_TETR_2"/>
    <property type="match status" value="1"/>
</dbReference>
<dbReference type="GO" id="GO:0000976">
    <property type="term" value="F:transcription cis-regulatory region binding"/>
    <property type="evidence" value="ECO:0007669"/>
    <property type="project" value="TreeGrafter"/>
</dbReference>
<keyword evidence="7" id="KW-1185">Reference proteome</keyword>
<dbReference type="AlphaFoldDB" id="A0A6A8A913"/>
<dbReference type="InterPro" id="IPR041674">
    <property type="entry name" value="TetR_C_22"/>
</dbReference>
<dbReference type="GO" id="GO:0003700">
    <property type="term" value="F:DNA-binding transcription factor activity"/>
    <property type="evidence" value="ECO:0007669"/>
    <property type="project" value="TreeGrafter"/>
</dbReference>
<dbReference type="SUPFAM" id="SSF46689">
    <property type="entry name" value="Homeodomain-like"/>
    <property type="match status" value="1"/>
</dbReference>
<dbReference type="Pfam" id="PF00440">
    <property type="entry name" value="TetR_N"/>
    <property type="match status" value="1"/>
</dbReference>
<dbReference type="Proteomes" id="UP000435138">
    <property type="component" value="Unassembled WGS sequence"/>
</dbReference>
<reference evidence="6 7" key="1">
    <citation type="submission" date="2019-11" db="EMBL/GenBank/DDBJ databases">
        <title>Genome analysis of Rhizobacterium cereale a novel genus and species isolated from maize roots in North Spain.</title>
        <authorList>
            <person name="Menendez E."/>
            <person name="Flores-Felix J.D."/>
            <person name="Ramirez-Bahena M.-H."/>
            <person name="Igual J.M."/>
            <person name="Garcia-Fraile P."/>
            <person name="Peix A."/>
            <person name="Velazquez E."/>
        </authorList>
    </citation>
    <scope>NUCLEOTIDE SEQUENCE [LARGE SCALE GENOMIC DNA]</scope>
    <source>
        <strain evidence="6 7">RZME27</strain>
    </source>
</reference>
<organism evidence="6 7">
    <name type="scientific">Endobacterium cereale</name>
    <dbReference type="NCBI Taxonomy" id="2663029"/>
    <lineage>
        <taxon>Bacteria</taxon>
        <taxon>Pseudomonadati</taxon>
        <taxon>Pseudomonadota</taxon>
        <taxon>Alphaproteobacteria</taxon>
        <taxon>Hyphomicrobiales</taxon>
        <taxon>Rhizobiaceae</taxon>
        <taxon>Endobacterium</taxon>
    </lineage>
</organism>
<dbReference type="PANTHER" id="PTHR30055:SF234">
    <property type="entry name" value="HTH-TYPE TRANSCRIPTIONAL REGULATOR BETI"/>
    <property type="match status" value="1"/>
</dbReference>
<gene>
    <name evidence="6" type="ORF">GAO09_06735</name>
</gene>
<protein>
    <submittedName>
        <fullName evidence="6">TetR family transcriptional regulator</fullName>
    </submittedName>
</protein>